<dbReference type="Proteomes" id="UP000479000">
    <property type="component" value="Unassembled WGS sequence"/>
</dbReference>
<sequence length="124" mass="13815">MKGMWAEPATPAPSDSHYPSLRYRIAKEVATTPLMPRTATTFMANLIEAINRSNHTDRHHVPPLRATATCHLRRRAGSCTARTLPPLRISPGRSKAGLKLNSNLRVNRSFKVFEGWSEVPTSIL</sequence>
<gene>
    <name evidence="1" type="ORF">NTEN_LOCUS23390</name>
</gene>
<accession>A0A6H5HQ77</accession>
<keyword evidence="2" id="KW-1185">Reference proteome</keyword>
<proteinExistence type="predicted"/>
<evidence type="ECO:0000313" key="2">
    <source>
        <dbReference type="Proteomes" id="UP000479000"/>
    </source>
</evidence>
<protein>
    <submittedName>
        <fullName evidence="1">Uncharacterized protein</fullName>
    </submittedName>
</protein>
<dbReference type="EMBL" id="CADCXU010034429">
    <property type="protein sequence ID" value="CAB0019699.1"/>
    <property type="molecule type" value="Genomic_DNA"/>
</dbReference>
<organism evidence="1 2">
    <name type="scientific">Nesidiocoris tenuis</name>
    <dbReference type="NCBI Taxonomy" id="355587"/>
    <lineage>
        <taxon>Eukaryota</taxon>
        <taxon>Metazoa</taxon>
        <taxon>Ecdysozoa</taxon>
        <taxon>Arthropoda</taxon>
        <taxon>Hexapoda</taxon>
        <taxon>Insecta</taxon>
        <taxon>Pterygota</taxon>
        <taxon>Neoptera</taxon>
        <taxon>Paraneoptera</taxon>
        <taxon>Hemiptera</taxon>
        <taxon>Heteroptera</taxon>
        <taxon>Panheteroptera</taxon>
        <taxon>Cimicomorpha</taxon>
        <taxon>Miridae</taxon>
        <taxon>Dicyphina</taxon>
        <taxon>Nesidiocoris</taxon>
    </lineage>
</organism>
<evidence type="ECO:0000313" key="1">
    <source>
        <dbReference type="EMBL" id="CAB0019699.1"/>
    </source>
</evidence>
<dbReference type="AlphaFoldDB" id="A0A6H5HQ77"/>
<reference evidence="1 2" key="1">
    <citation type="submission" date="2020-02" db="EMBL/GenBank/DDBJ databases">
        <authorList>
            <person name="Ferguson B K."/>
        </authorList>
    </citation>
    <scope>NUCLEOTIDE SEQUENCE [LARGE SCALE GENOMIC DNA]</scope>
</reference>
<name>A0A6H5HQ77_9HEMI</name>